<dbReference type="GO" id="GO:0005737">
    <property type="term" value="C:cytoplasm"/>
    <property type="evidence" value="ECO:0007669"/>
    <property type="project" value="UniProtKB-SubCell"/>
</dbReference>
<dbReference type="SUPFAM" id="SSF50249">
    <property type="entry name" value="Nucleic acid-binding proteins"/>
    <property type="match status" value="1"/>
</dbReference>
<dbReference type="RefSeq" id="WP_013944590.1">
    <property type="nucleotide sequence ID" value="NC_015713.1"/>
</dbReference>
<keyword evidence="8" id="KW-1185">Reference proteome</keyword>
<keyword evidence="3" id="KW-0694">RNA-binding</keyword>
<proteinExistence type="inferred from homology"/>
<keyword evidence="3" id="KW-0862">Zinc</keyword>
<feature type="compositionally biased region" description="Basic and acidic residues" evidence="4">
    <location>
        <begin position="25"/>
        <end position="50"/>
    </location>
</feature>
<dbReference type="GO" id="GO:0019843">
    <property type="term" value="F:rRNA binding"/>
    <property type="evidence" value="ECO:0007669"/>
    <property type="project" value="UniProtKB-KW"/>
</dbReference>
<dbReference type="GO" id="GO:0005525">
    <property type="term" value="F:GTP binding"/>
    <property type="evidence" value="ECO:0007669"/>
    <property type="project" value="UniProtKB-UniRule"/>
</dbReference>
<feature type="binding site" evidence="3">
    <location>
        <position position="339"/>
    </location>
    <ligand>
        <name>Zn(2+)</name>
        <dbReference type="ChEBI" id="CHEBI:29105"/>
    </ligand>
</feature>
<feature type="binding site" evidence="3">
    <location>
        <position position="337"/>
    </location>
    <ligand>
        <name>Zn(2+)</name>
        <dbReference type="ChEBI" id="CHEBI:29105"/>
    </ligand>
</feature>
<reference evidence="7 8" key="1">
    <citation type="journal article" date="2011" name="Mol. Biol. Evol.">
        <title>Unity in variety--the pan-genome of the Chlamydiae.</title>
        <authorList>
            <person name="Collingro A."/>
            <person name="Tischler P."/>
            <person name="Weinmaier T."/>
            <person name="Penz T."/>
            <person name="Heinz E."/>
            <person name="Brunham R.C."/>
            <person name="Read T.D."/>
            <person name="Bavoil P.M."/>
            <person name="Sachse K."/>
            <person name="Kahane S."/>
            <person name="Friedman M.G."/>
            <person name="Rattei T."/>
            <person name="Myers G.S."/>
            <person name="Horn M."/>
        </authorList>
    </citation>
    <scope>NUCLEOTIDE SEQUENCE [LARGE SCALE GENOMIC DNA]</scope>
    <source>
        <strain evidence="8">ATCC VR-1471 / Z</strain>
    </source>
</reference>
<accession>F8L480</accession>
<dbReference type="PROSITE" id="PS51721">
    <property type="entry name" value="G_CP"/>
    <property type="match status" value="1"/>
</dbReference>
<dbReference type="Pfam" id="PF03193">
    <property type="entry name" value="RsgA_GTPase"/>
    <property type="match status" value="1"/>
</dbReference>
<dbReference type="PANTHER" id="PTHR32120">
    <property type="entry name" value="SMALL RIBOSOMAL SUBUNIT BIOGENESIS GTPASE RSGA"/>
    <property type="match status" value="1"/>
</dbReference>
<evidence type="ECO:0000259" key="5">
    <source>
        <dbReference type="PROSITE" id="PS50936"/>
    </source>
</evidence>
<comment type="function">
    <text evidence="3">One of several proteins that assist in the late maturation steps of the functional core of the 30S ribosomal subunit. Helps release RbfA from mature subunits. May play a role in the assembly of ribosomal proteins into the subunit. Circularly permuted GTPase that catalyzes slow GTP hydrolysis, GTPase activity is stimulated by the 30S ribosomal subunit.</text>
</comment>
<dbReference type="SUPFAM" id="SSF52540">
    <property type="entry name" value="P-loop containing nucleoside triphosphate hydrolases"/>
    <property type="match status" value="1"/>
</dbReference>
<comment type="subcellular location">
    <subcellularLocation>
        <location evidence="3">Cytoplasm</location>
    </subcellularLocation>
</comment>
<name>F8L480_SIMNZ</name>
<dbReference type="Gene3D" id="3.40.50.300">
    <property type="entry name" value="P-loop containing nucleotide triphosphate hydrolases"/>
    <property type="match status" value="1"/>
</dbReference>
<keyword evidence="2 3" id="KW-0342">GTP-binding</keyword>
<evidence type="ECO:0000259" key="6">
    <source>
        <dbReference type="PROSITE" id="PS51721"/>
    </source>
</evidence>
<evidence type="ECO:0000256" key="1">
    <source>
        <dbReference type="ARBA" id="ARBA00022741"/>
    </source>
</evidence>
<evidence type="ECO:0000256" key="2">
    <source>
        <dbReference type="ARBA" id="ARBA00023134"/>
    </source>
</evidence>
<evidence type="ECO:0000313" key="7">
    <source>
        <dbReference type="EMBL" id="CCB90124.1"/>
    </source>
</evidence>
<keyword evidence="3" id="KW-0690">Ribosome biogenesis</keyword>
<dbReference type="PROSITE" id="PS50936">
    <property type="entry name" value="ENGC_GTPASE"/>
    <property type="match status" value="1"/>
</dbReference>
<evidence type="ECO:0000256" key="3">
    <source>
        <dbReference type="HAMAP-Rule" id="MF_01820"/>
    </source>
</evidence>
<dbReference type="InterPro" id="IPR010914">
    <property type="entry name" value="RsgA_GTPase_dom"/>
</dbReference>
<dbReference type="CDD" id="cd01854">
    <property type="entry name" value="YjeQ_EngC"/>
    <property type="match status" value="1"/>
</dbReference>
<dbReference type="NCBIfam" id="TIGR00157">
    <property type="entry name" value="ribosome small subunit-dependent GTPase A"/>
    <property type="match status" value="1"/>
</dbReference>
<dbReference type="GO" id="GO:0046872">
    <property type="term" value="F:metal ion binding"/>
    <property type="evidence" value="ECO:0007669"/>
    <property type="project" value="UniProtKB-KW"/>
</dbReference>
<keyword evidence="3" id="KW-0699">rRNA-binding</keyword>
<dbReference type="GO" id="GO:0042274">
    <property type="term" value="P:ribosomal small subunit biogenesis"/>
    <property type="evidence" value="ECO:0007669"/>
    <property type="project" value="UniProtKB-UniRule"/>
</dbReference>
<dbReference type="HOGENOM" id="CLU_033617_2_0_0"/>
<dbReference type="InterPro" id="IPR030378">
    <property type="entry name" value="G_CP_dom"/>
</dbReference>
<keyword evidence="3" id="KW-0479">Metal-binding</keyword>
<sequence length="377" mass="42709">MPKFDDFLDYEENYFSQGQKRASRKERSLSRSKDRSKYKKSDQDKLKKQLQSEEPPLGANFLRGRVLSINSEMITVLSNHETFICTLKGVLKKERTRQKNLIAVGDWVHFEKKSIDSGAISHIEKRSSFLARADNLSRRKKQLLAVNIDQVFIVMSVCTPPFKPLLIDRYIIAAKKGNMHPIILINKVDLLDDPPPHIQPSEVEEEKRLLADFEKAYADLDIPILKLSVSTGHNLEKLKALMQNKASVFSGQSGVGKSSLINDVLGIDLAIGDVVQKTRKGSHTTTMAELLPIEGDGFCIDTPGIKSFGVWDITPEEISHFFSDFHPFESQCKFPNCTHLHEPDCAIKAALEEEKIHPLRYASYSTLMSEEPPKDWE</sequence>
<dbReference type="OrthoDB" id="9809485at2"/>
<keyword evidence="3 7" id="KW-0378">Hydrolase</keyword>
<keyword evidence="3" id="KW-0963">Cytoplasm</keyword>
<dbReference type="GO" id="GO:0003924">
    <property type="term" value="F:GTPase activity"/>
    <property type="evidence" value="ECO:0007669"/>
    <property type="project" value="UniProtKB-UniRule"/>
</dbReference>
<dbReference type="Proteomes" id="UP000000496">
    <property type="component" value="Chromosome gsn.131"/>
</dbReference>
<dbReference type="STRING" id="331113.SNE_A22470"/>
<dbReference type="InterPro" id="IPR004881">
    <property type="entry name" value="Ribosome_biogen_GTPase_RsgA"/>
</dbReference>
<comment type="cofactor">
    <cofactor evidence="3">
        <name>Zn(2+)</name>
        <dbReference type="ChEBI" id="CHEBI:29105"/>
    </cofactor>
    <text evidence="3">Binds 1 zinc ion per subunit.</text>
</comment>
<feature type="binding site" evidence="3">
    <location>
        <position position="332"/>
    </location>
    <ligand>
        <name>Zn(2+)</name>
        <dbReference type="ChEBI" id="CHEBI:29105"/>
    </ligand>
</feature>
<protein>
    <recommendedName>
        <fullName evidence="3">Small ribosomal subunit biogenesis GTPase RsgA</fullName>
        <ecNumber evidence="3">3.6.1.-</ecNumber>
    </recommendedName>
</protein>
<dbReference type="Gene3D" id="1.10.40.50">
    <property type="entry name" value="Probable gtpase engc, domain 3"/>
    <property type="match status" value="1"/>
</dbReference>
<feature type="binding site" evidence="3">
    <location>
        <begin position="251"/>
        <end position="259"/>
    </location>
    <ligand>
        <name>GTP</name>
        <dbReference type="ChEBI" id="CHEBI:37565"/>
    </ligand>
</feature>
<dbReference type="KEGG" id="sng:SNE_A22470"/>
<dbReference type="EC" id="3.6.1.-" evidence="3"/>
<feature type="region of interest" description="Disordered" evidence="4">
    <location>
        <begin position="16"/>
        <end position="50"/>
    </location>
</feature>
<gene>
    <name evidence="3 7" type="primary">rsgA</name>
    <name evidence="7" type="ordered locus">SNE_A22470</name>
</gene>
<dbReference type="Gene3D" id="2.40.50.140">
    <property type="entry name" value="Nucleic acid-binding proteins"/>
    <property type="match status" value="1"/>
</dbReference>
<evidence type="ECO:0000313" key="8">
    <source>
        <dbReference type="Proteomes" id="UP000000496"/>
    </source>
</evidence>
<evidence type="ECO:0000256" key="4">
    <source>
        <dbReference type="SAM" id="MobiDB-lite"/>
    </source>
</evidence>
<dbReference type="PANTHER" id="PTHR32120:SF11">
    <property type="entry name" value="SMALL RIBOSOMAL SUBUNIT BIOGENESIS GTPASE RSGA 1, MITOCHONDRIAL-RELATED"/>
    <property type="match status" value="1"/>
</dbReference>
<dbReference type="InterPro" id="IPR027417">
    <property type="entry name" value="P-loop_NTPase"/>
</dbReference>
<feature type="binding site" evidence="3">
    <location>
        <position position="345"/>
    </location>
    <ligand>
        <name>Zn(2+)</name>
        <dbReference type="ChEBI" id="CHEBI:29105"/>
    </ligand>
</feature>
<dbReference type="InterPro" id="IPR012340">
    <property type="entry name" value="NA-bd_OB-fold"/>
</dbReference>
<keyword evidence="1 3" id="KW-0547">Nucleotide-binding</keyword>
<dbReference type="HAMAP" id="MF_01820">
    <property type="entry name" value="GTPase_RsgA"/>
    <property type="match status" value="1"/>
</dbReference>
<feature type="domain" description="EngC GTPase" evidence="5">
    <location>
        <begin position="146"/>
        <end position="306"/>
    </location>
</feature>
<comment type="similarity">
    <text evidence="3">Belongs to the TRAFAC class YlqF/YawG GTPase family. RsgA subfamily.</text>
</comment>
<comment type="subunit">
    <text evidence="3">Monomer. Associates with 30S ribosomal subunit, binds 16S rRNA.</text>
</comment>
<organism evidence="7 8">
    <name type="scientific">Simkania negevensis (strain ATCC VR-1471 / DSM 27360 / Z)</name>
    <dbReference type="NCBI Taxonomy" id="331113"/>
    <lineage>
        <taxon>Bacteria</taxon>
        <taxon>Pseudomonadati</taxon>
        <taxon>Chlamydiota</taxon>
        <taxon>Chlamydiia</taxon>
        <taxon>Parachlamydiales</taxon>
        <taxon>Simkaniaceae</taxon>
        <taxon>Simkania</taxon>
    </lineage>
</organism>
<feature type="binding site" evidence="3">
    <location>
        <begin position="186"/>
        <end position="189"/>
    </location>
    <ligand>
        <name>GTP</name>
        <dbReference type="ChEBI" id="CHEBI:37565"/>
    </ligand>
</feature>
<feature type="domain" description="CP-type G" evidence="6">
    <location>
        <begin position="137"/>
        <end position="308"/>
    </location>
</feature>
<dbReference type="eggNOG" id="COG1162">
    <property type="taxonomic scope" value="Bacteria"/>
</dbReference>
<dbReference type="AlphaFoldDB" id="F8L480"/>
<dbReference type="EMBL" id="FR872582">
    <property type="protein sequence ID" value="CCB90124.1"/>
    <property type="molecule type" value="Genomic_DNA"/>
</dbReference>